<proteinExistence type="predicted"/>
<dbReference type="AlphaFoldDB" id="Q7NGJ0"/>
<reference evidence="3 4" key="1">
    <citation type="journal article" date="2003" name="DNA Res.">
        <title>Complete genome structure of Gloeobacter violaceus PCC 7421, a cyanobacterium that lacks thylakoids.</title>
        <authorList>
            <person name="Nakamura Y."/>
            <person name="Kaneko T."/>
            <person name="Sato S."/>
            <person name="Mimuro M."/>
            <person name="Miyashita H."/>
            <person name="Tsuchiya T."/>
            <person name="Sasamoto S."/>
            <person name="Watanabe A."/>
            <person name="Kawashima K."/>
            <person name="Kishida Y."/>
            <person name="Kiyokawa C."/>
            <person name="Kohara M."/>
            <person name="Matsumoto M."/>
            <person name="Matsuno A."/>
            <person name="Nakazaki N."/>
            <person name="Shimpo S."/>
            <person name="Takeuchi C."/>
            <person name="Yamada M."/>
            <person name="Tabata S."/>
        </authorList>
    </citation>
    <scope>NUCLEOTIDE SEQUENCE [LARGE SCALE GENOMIC DNA]</scope>
    <source>
        <strain evidence="4">ATCC 29082 / PCC 7421</strain>
    </source>
</reference>
<dbReference type="PANTHER" id="PTHR38658:SF1">
    <property type="entry name" value="OXPP CYCLE PROTEIN OPCA-RELATED"/>
    <property type="match status" value="1"/>
</dbReference>
<gene>
    <name evidence="3" type="primary">opcA</name>
</gene>
<evidence type="ECO:0000259" key="2">
    <source>
        <dbReference type="Pfam" id="PF20171"/>
    </source>
</evidence>
<dbReference type="RefSeq" id="WP_011143171.1">
    <property type="nucleotide sequence ID" value="NC_005125.1"/>
</dbReference>
<evidence type="ECO:0000313" key="3">
    <source>
        <dbReference type="EMBL" id="BAC91120.1"/>
    </source>
</evidence>
<dbReference type="InParanoid" id="Q7NGJ0"/>
<dbReference type="HOGENOM" id="CLU_048410_0_0_3"/>
<dbReference type="PANTHER" id="PTHR38658">
    <property type="entry name" value="OXPP CYCLE PROTEIN OPCA-RELATED"/>
    <property type="match status" value="1"/>
</dbReference>
<dbReference type="OrthoDB" id="128564at2"/>
<dbReference type="STRING" id="251221.gene:10760686"/>
<sequence>MTENASVVAIAEPFRVQVSQIDKQLKTIWSSQEGATRASTFNLLVYESELQDPNSIGEAIGAIAVQHPCRAIALLASTDGPQDNLEAYVAAYCPVSEGGGRESICCEYITLRASGKALNELDTTAAALLLPELETFLWWKGPLNTHLELFTNLQHIVDRTVVDSSLFEAPEKALESYTSLALGHERNRSFGDLNWSRLTPWREETAVAFDSEGRAACLGALDRVIIEYGQSEGIPLNPCQAYLFLGWLASRLGWQPLSLHNKDLTKQIIMRDSTQRPIQVTLRAVAGEAHLAGQITSVGLRSEEMGAACSTVLCSSDSSSCIRMQMNVGEATLSLVSDIDTLTTEQLLSEALRTPDRDPIYEESLEVIHDLMQLK</sequence>
<dbReference type="InterPro" id="IPR046802">
    <property type="entry name" value="OpcA_G6PD_C"/>
</dbReference>
<dbReference type="EMBL" id="BA000045">
    <property type="protein sequence ID" value="BAC91120.1"/>
    <property type="molecule type" value="Genomic_DNA"/>
</dbReference>
<dbReference type="eggNOG" id="COG3429">
    <property type="taxonomic scope" value="Bacteria"/>
</dbReference>
<name>Q7NGJ0_GLOVI</name>
<dbReference type="PhylomeDB" id="Q7NGJ0"/>
<accession>Q7NGJ0</accession>
<dbReference type="PATRIC" id="fig|251221.4.peg.3209"/>
<feature type="domain" description="Glucose-6-phosphate dehydrogenase assembly protein OpcA N-terminal" evidence="1">
    <location>
        <begin position="62"/>
        <end position="177"/>
    </location>
</feature>
<protein>
    <submittedName>
        <fullName evidence="3">OpcA protein</fullName>
    </submittedName>
</protein>
<evidence type="ECO:0000313" key="4">
    <source>
        <dbReference type="Proteomes" id="UP000000557"/>
    </source>
</evidence>
<dbReference type="Pfam" id="PF20171">
    <property type="entry name" value="OpcA_G6PD_C"/>
    <property type="match status" value="1"/>
</dbReference>
<dbReference type="Proteomes" id="UP000000557">
    <property type="component" value="Chromosome"/>
</dbReference>
<organism evidence="3 4">
    <name type="scientific">Gloeobacter violaceus (strain ATCC 29082 / PCC 7421)</name>
    <dbReference type="NCBI Taxonomy" id="251221"/>
    <lineage>
        <taxon>Bacteria</taxon>
        <taxon>Bacillati</taxon>
        <taxon>Cyanobacteriota</taxon>
        <taxon>Cyanophyceae</taxon>
        <taxon>Gloeobacterales</taxon>
        <taxon>Gloeobacteraceae</taxon>
        <taxon>Gloeobacter</taxon>
    </lineage>
</organism>
<dbReference type="InterPro" id="IPR046801">
    <property type="entry name" value="OpcA_G6PD_N"/>
</dbReference>
<keyword evidence="4" id="KW-1185">Reference proteome</keyword>
<dbReference type="KEGG" id="gvi:glr3179"/>
<reference evidence="3 4" key="2">
    <citation type="journal article" date="2003" name="DNA Res.">
        <title>Complete genome structure of Gloeobacter violaceus PCC 7421, a cyanobacterium that lacks thylakoids (supplement).</title>
        <authorList>
            <person name="Nakamura Y."/>
            <person name="Kaneko T."/>
            <person name="Sato S."/>
            <person name="Mimuro M."/>
            <person name="Miyashita H."/>
            <person name="Tsuchiya T."/>
            <person name="Sasamoto S."/>
            <person name="Watanabe A."/>
            <person name="Kawashima K."/>
            <person name="Kishida Y."/>
            <person name="Kiyokawa C."/>
            <person name="Kohara M."/>
            <person name="Matsumoto M."/>
            <person name="Matsuno A."/>
            <person name="Nakazaki N."/>
            <person name="Shimpo S."/>
            <person name="Takeuchi C."/>
            <person name="Yamada M."/>
            <person name="Tabata S."/>
        </authorList>
    </citation>
    <scope>NUCLEOTIDE SEQUENCE [LARGE SCALE GENOMIC DNA]</scope>
    <source>
        <strain evidence="4">ATCC 29082 / PCC 7421</strain>
    </source>
</reference>
<dbReference type="Pfam" id="PF10128">
    <property type="entry name" value="OpcA_G6PD_assem"/>
    <property type="match status" value="1"/>
</dbReference>
<dbReference type="InterPro" id="IPR004555">
    <property type="entry name" value="G6PDH_assembly_OpcA"/>
</dbReference>
<evidence type="ECO:0000259" key="1">
    <source>
        <dbReference type="Pfam" id="PF10128"/>
    </source>
</evidence>
<dbReference type="EnsemblBacteria" id="BAC91120">
    <property type="protein sequence ID" value="BAC91120"/>
    <property type="gene ID" value="BAC91120"/>
</dbReference>
<feature type="domain" description="Glucose-6-phosphate dehydrogenase assembly protein OpcA C-terminal" evidence="2">
    <location>
        <begin position="190"/>
        <end position="365"/>
    </location>
</feature>